<dbReference type="InterPro" id="IPR005225">
    <property type="entry name" value="Small_GTP-bd"/>
</dbReference>
<dbReference type="Pfam" id="PF04023">
    <property type="entry name" value="FeoA"/>
    <property type="match status" value="1"/>
</dbReference>
<comment type="subcellular location">
    <subcellularLocation>
        <location evidence="16">Cell inner membrane</location>
        <topology evidence="16">Multi-pass membrane protein</topology>
    </subcellularLocation>
    <subcellularLocation>
        <location evidence="1">Cell membrane</location>
        <topology evidence="1">Multi-pass membrane protein</topology>
    </subcellularLocation>
</comment>
<evidence type="ECO:0000313" key="18">
    <source>
        <dbReference type="EMBL" id="GAO28958.1"/>
    </source>
</evidence>
<evidence type="ECO:0000256" key="2">
    <source>
        <dbReference type="ARBA" id="ARBA00022448"/>
    </source>
</evidence>
<evidence type="ECO:0000256" key="3">
    <source>
        <dbReference type="ARBA" id="ARBA00022475"/>
    </source>
</evidence>
<feature type="binding site" evidence="15">
    <location>
        <position position="123"/>
    </location>
    <ligand>
        <name>Mg(2+)</name>
        <dbReference type="ChEBI" id="CHEBI:18420"/>
        <label>2</label>
    </ligand>
</feature>
<evidence type="ECO:0000256" key="14">
    <source>
        <dbReference type="PIRSR" id="PIRSR603373-1"/>
    </source>
</evidence>
<keyword evidence="8 16" id="KW-0408">Iron</keyword>
<dbReference type="Proteomes" id="UP000032900">
    <property type="component" value="Unassembled WGS sequence"/>
</dbReference>
<feature type="binding site" evidence="15">
    <location>
        <position position="126"/>
    </location>
    <ligand>
        <name>Mg(2+)</name>
        <dbReference type="ChEBI" id="CHEBI:18420"/>
        <label>2</label>
    </ligand>
</feature>
<dbReference type="GO" id="GO:0005525">
    <property type="term" value="F:GTP binding"/>
    <property type="evidence" value="ECO:0007669"/>
    <property type="project" value="UniProtKB-KW"/>
</dbReference>
<evidence type="ECO:0000256" key="12">
    <source>
        <dbReference type="ARBA" id="ARBA00031200"/>
    </source>
</evidence>
<dbReference type="PANTHER" id="PTHR43185">
    <property type="entry name" value="FERROUS IRON TRANSPORT PROTEIN B"/>
    <property type="match status" value="1"/>
</dbReference>
<dbReference type="RefSeq" id="WP_062122710.1">
    <property type="nucleotide sequence ID" value="NZ_BAZW01000005.1"/>
</dbReference>
<dbReference type="NCBIfam" id="TIGR00231">
    <property type="entry name" value="small_GTP"/>
    <property type="match status" value="1"/>
</dbReference>
<keyword evidence="10 14" id="KW-0342">GTP-binding</keyword>
<dbReference type="Pfam" id="PF07664">
    <property type="entry name" value="FeoB_C"/>
    <property type="match status" value="1"/>
</dbReference>
<accession>A0A0E9LUJ8</accession>
<evidence type="ECO:0000256" key="15">
    <source>
        <dbReference type="PIRSR" id="PIRSR603373-2"/>
    </source>
</evidence>
<dbReference type="InterPro" id="IPR050860">
    <property type="entry name" value="FeoB_GTPase"/>
</dbReference>
<dbReference type="GO" id="GO:0015093">
    <property type="term" value="F:ferrous iron transmembrane transporter activity"/>
    <property type="evidence" value="ECO:0007669"/>
    <property type="project" value="UniProtKB-UniRule"/>
</dbReference>
<evidence type="ECO:0000313" key="19">
    <source>
        <dbReference type="Proteomes" id="UP000032900"/>
    </source>
</evidence>
<feature type="transmembrane region" description="Helical" evidence="16">
    <location>
        <begin position="769"/>
        <end position="793"/>
    </location>
</feature>
<feature type="transmembrane region" description="Helical" evidence="16">
    <location>
        <begin position="617"/>
        <end position="638"/>
    </location>
</feature>
<dbReference type="PROSITE" id="PS51711">
    <property type="entry name" value="G_FEOB"/>
    <property type="match status" value="1"/>
</dbReference>
<keyword evidence="4 16" id="KW-0410">Iron transport</keyword>
<keyword evidence="15" id="KW-0460">Magnesium</keyword>
<keyword evidence="5 16" id="KW-0812">Transmembrane</keyword>
<evidence type="ECO:0000256" key="6">
    <source>
        <dbReference type="ARBA" id="ARBA00022741"/>
    </source>
</evidence>
<dbReference type="InterPro" id="IPR027417">
    <property type="entry name" value="P-loop_NTPase"/>
</dbReference>
<dbReference type="InterPro" id="IPR011642">
    <property type="entry name" value="Gate_dom"/>
</dbReference>
<sequence length="832" mass="94491">MTLAELTNGQEAIIIKVRGHGAFRRRIIEMGFVKGKKVLVIKNAPLKDPIEYQILNYKISLRRSEAELIEVVTVEEAIHFAEQEYHGTSITDEDLAKVVSEKRKTINIALVGNPNCGKTTLFNQASGSYEHVGNYGGVTVDVKSTTFEHKGYTLHLSDLPGTYSLSAYSPEEVYVREHISQQTPDIVINVLDASNLERNLYLTTQLIHMDVKVVIALNMFDDFQKRGDNLDYKHLGKMLGMPIVPTVSSKGKGINKLFDKAINVYEDKVREARPVKINFGNQLEKSIQKVEDLIKLDQELATKFPPRFLAIKLLEKDKGYNKYIKKKNYHEILKEVESQQEKIEDCRNEDIETTFTDARYGFIAGALKETFKENPIQRRRRTDAIDNFLTHKLIGFPLFFLFMWIMFQATFTLGQYPMAWIETGVALLSDWLGQIMNEGSFKDLLIDGVVGGVGGVIVFLPNILILFFFISFMEDTGYMARAAFIMDKVMHKIGLHGKSFIPLIMGFGCNVPAIMATRTIEDRNSRLLTILINPFMSCSARLPVYILFIAAFFPQYPGTILFALYATGILLAVIVARLFKRFIFTKSDVPFVMELPPYRLPTLKSTTRHMWHKGQQYLQKMGGIILIASIIIWFLGYFPRESSKTQEIQTQIEQISQQYDSSIRDASSTNQKQELTAEKEARIKTLEEKEHVIQQEESYIGRLGHAVEPVIKPLGFDWKMGVSLISGIAAKEIVISTMSVLYQSAHQQDENSTALVENLRADTDKEGNLVFTPLIALSFLMFILIYFPCIAVIAAIKKESGAWKWAIFTIVYTTALAWLVSFGVYQIGRLFF</sequence>
<feature type="transmembrane region" description="Helical" evidence="16">
    <location>
        <begin position="388"/>
        <end position="407"/>
    </location>
</feature>
<dbReference type="Pfam" id="PF02421">
    <property type="entry name" value="FeoB_N"/>
    <property type="match status" value="1"/>
</dbReference>
<dbReference type="Pfam" id="PF07670">
    <property type="entry name" value="Gate"/>
    <property type="match status" value="2"/>
</dbReference>
<gene>
    <name evidence="18" type="ORF">JCM15548_11105</name>
</gene>
<dbReference type="InterPro" id="IPR011640">
    <property type="entry name" value="Fe2_transport_prot_B_C"/>
</dbReference>
<protein>
    <recommendedName>
        <fullName evidence="12 13">Ferrous iron transport protein B</fullName>
    </recommendedName>
</protein>
<dbReference type="EMBL" id="BAZW01000005">
    <property type="protein sequence ID" value="GAO28958.1"/>
    <property type="molecule type" value="Genomic_DNA"/>
</dbReference>
<evidence type="ECO:0000256" key="13">
    <source>
        <dbReference type="NCBIfam" id="TIGR00437"/>
    </source>
</evidence>
<feature type="binding site" evidence="15">
    <location>
        <position position="127"/>
    </location>
    <ligand>
        <name>Mg(2+)</name>
        <dbReference type="ChEBI" id="CHEBI:18420"/>
        <label>2</label>
    </ligand>
</feature>
<dbReference type="AlphaFoldDB" id="A0A0E9LUJ8"/>
<comment type="similarity">
    <text evidence="16">Belongs to the TRAFAC class TrmE-Era-EngA-EngB-Septin-like GTPase superfamily. FeoB GTPase (TC 9.A.8) family.</text>
</comment>
<dbReference type="SUPFAM" id="SSF50037">
    <property type="entry name" value="C-terminal domain of transcriptional repressors"/>
    <property type="match status" value="1"/>
</dbReference>
<evidence type="ECO:0000259" key="17">
    <source>
        <dbReference type="PROSITE" id="PS51711"/>
    </source>
</evidence>
<keyword evidence="6 14" id="KW-0547">Nucleotide-binding</keyword>
<dbReference type="InterPro" id="IPR003373">
    <property type="entry name" value="Fe2_transport_prot-B"/>
</dbReference>
<dbReference type="InterPro" id="IPR038157">
    <property type="entry name" value="FeoA_core_dom"/>
</dbReference>
<dbReference type="SMART" id="SM00899">
    <property type="entry name" value="FeoA"/>
    <property type="match status" value="1"/>
</dbReference>
<dbReference type="GO" id="GO:0046914">
    <property type="term" value="F:transition metal ion binding"/>
    <property type="evidence" value="ECO:0007669"/>
    <property type="project" value="InterPro"/>
</dbReference>
<dbReference type="InterPro" id="IPR008988">
    <property type="entry name" value="Transcriptional_repressor_C"/>
</dbReference>
<feature type="binding site" evidence="14">
    <location>
        <begin position="112"/>
        <end position="119"/>
    </location>
    <ligand>
        <name>GTP</name>
        <dbReference type="ChEBI" id="CHEBI:37565"/>
        <label>1</label>
    </ligand>
</feature>
<evidence type="ECO:0000256" key="5">
    <source>
        <dbReference type="ARBA" id="ARBA00022692"/>
    </source>
</evidence>
<feature type="domain" description="FeoB-type G" evidence="17">
    <location>
        <begin position="105"/>
        <end position="267"/>
    </location>
</feature>
<dbReference type="InterPro" id="IPR041069">
    <property type="entry name" value="FeoB_Cyto"/>
</dbReference>
<keyword evidence="19" id="KW-1185">Reference proteome</keyword>
<dbReference type="CDD" id="cd01879">
    <property type="entry name" value="FeoB"/>
    <property type="match status" value="1"/>
</dbReference>
<feature type="binding site" evidence="14">
    <location>
        <begin position="158"/>
        <end position="161"/>
    </location>
    <ligand>
        <name>GTP</name>
        <dbReference type="ChEBI" id="CHEBI:37565"/>
        <label>1</label>
    </ligand>
</feature>
<reference evidence="18 19" key="1">
    <citation type="journal article" date="2015" name="Microbes Environ.">
        <title>Distribution and evolution of nitrogen fixation genes in the phylum bacteroidetes.</title>
        <authorList>
            <person name="Inoue J."/>
            <person name="Oshima K."/>
            <person name="Suda W."/>
            <person name="Sakamoto M."/>
            <person name="Iino T."/>
            <person name="Noda S."/>
            <person name="Hongoh Y."/>
            <person name="Hattori M."/>
            <person name="Ohkuma M."/>
        </authorList>
    </citation>
    <scope>NUCLEOTIDE SEQUENCE [LARGE SCALE GENOMIC DNA]</scope>
    <source>
        <strain evidence="18">JCM 15548</strain>
    </source>
</reference>
<dbReference type="SUPFAM" id="SSF52540">
    <property type="entry name" value="P-loop containing nucleoside triphosphate hydrolases"/>
    <property type="match status" value="1"/>
</dbReference>
<evidence type="ECO:0000256" key="10">
    <source>
        <dbReference type="ARBA" id="ARBA00023134"/>
    </source>
</evidence>
<dbReference type="FunFam" id="1.10.287.1770:FF:000003">
    <property type="entry name" value="Ferrous iron transport protein B"/>
    <property type="match status" value="1"/>
</dbReference>
<dbReference type="InterPro" id="IPR030389">
    <property type="entry name" value="G_FEOB_dom"/>
</dbReference>
<dbReference type="GO" id="GO:0005886">
    <property type="term" value="C:plasma membrane"/>
    <property type="evidence" value="ECO:0007669"/>
    <property type="project" value="UniProtKB-SubCell"/>
</dbReference>
<organism evidence="18 19">
    <name type="scientific">Geofilum rubicundum JCM 15548</name>
    <dbReference type="NCBI Taxonomy" id="1236989"/>
    <lineage>
        <taxon>Bacteria</taxon>
        <taxon>Pseudomonadati</taxon>
        <taxon>Bacteroidota</taxon>
        <taxon>Bacteroidia</taxon>
        <taxon>Marinilabiliales</taxon>
        <taxon>Marinilabiliaceae</taxon>
        <taxon>Geofilum</taxon>
    </lineage>
</organism>
<evidence type="ECO:0000256" key="16">
    <source>
        <dbReference type="RuleBase" id="RU362098"/>
    </source>
</evidence>
<dbReference type="Gene3D" id="1.10.287.1770">
    <property type="match status" value="1"/>
</dbReference>
<proteinExistence type="inferred from homology"/>
<dbReference type="PANTHER" id="PTHR43185:SF1">
    <property type="entry name" value="FE(2+) TRANSPORTER FEOB"/>
    <property type="match status" value="1"/>
</dbReference>
<keyword evidence="3" id="KW-1003">Cell membrane</keyword>
<keyword evidence="15" id="KW-0479">Metal-binding</keyword>
<dbReference type="InterPro" id="IPR007167">
    <property type="entry name" value="Fe-transptr_FeoA-like"/>
</dbReference>
<evidence type="ECO:0000256" key="1">
    <source>
        <dbReference type="ARBA" id="ARBA00004651"/>
    </source>
</evidence>
<feature type="transmembrane region" description="Helical" evidence="16">
    <location>
        <begin position="527"/>
        <end position="553"/>
    </location>
</feature>
<evidence type="ECO:0000256" key="7">
    <source>
        <dbReference type="ARBA" id="ARBA00022989"/>
    </source>
</evidence>
<feature type="transmembrane region" description="Helical" evidence="16">
    <location>
        <begin position="559"/>
        <end position="579"/>
    </location>
</feature>
<feature type="transmembrane region" description="Helical" evidence="16">
    <location>
        <begin position="444"/>
        <end position="473"/>
    </location>
</feature>
<feature type="binding site" evidence="14">
    <location>
        <begin position="218"/>
        <end position="221"/>
    </location>
    <ligand>
        <name>GTP</name>
        <dbReference type="ChEBI" id="CHEBI:37565"/>
        <label>1</label>
    </ligand>
</feature>
<keyword evidence="11 16" id="KW-0472">Membrane</keyword>
<keyword evidence="7 16" id="KW-1133">Transmembrane helix</keyword>
<feature type="binding site" evidence="14">
    <location>
        <begin position="137"/>
        <end position="141"/>
    </location>
    <ligand>
        <name>GTP</name>
        <dbReference type="ChEBI" id="CHEBI:37565"/>
        <label>1</label>
    </ligand>
</feature>
<dbReference type="NCBIfam" id="TIGR00437">
    <property type="entry name" value="feoB"/>
    <property type="match status" value="1"/>
</dbReference>
<evidence type="ECO:0000256" key="4">
    <source>
        <dbReference type="ARBA" id="ARBA00022496"/>
    </source>
</evidence>
<name>A0A0E9LUJ8_9BACT</name>
<feature type="transmembrane region" description="Helical" evidence="16">
    <location>
        <begin position="805"/>
        <end position="827"/>
    </location>
</feature>
<evidence type="ECO:0000256" key="9">
    <source>
        <dbReference type="ARBA" id="ARBA00023065"/>
    </source>
</evidence>
<dbReference type="STRING" id="1236989.JCM15548_11105"/>
<dbReference type="Gene3D" id="2.30.30.90">
    <property type="match status" value="1"/>
</dbReference>
<dbReference type="OrthoDB" id="9809127at2"/>
<comment type="function">
    <text evidence="16">Probable transporter of a GTP-driven Fe(2+) uptake system.</text>
</comment>
<evidence type="ECO:0000256" key="11">
    <source>
        <dbReference type="ARBA" id="ARBA00023136"/>
    </source>
</evidence>
<evidence type="ECO:0000256" key="8">
    <source>
        <dbReference type="ARBA" id="ARBA00023004"/>
    </source>
</evidence>
<dbReference type="Pfam" id="PF17910">
    <property type="entry name" value="FeoB_Cyto"/>
    <property type="match status" value="1"/>
</dbReference>
<keyword evidence="9" id="KW-0406">Ion transport</keyword>
<comment type="caution">
    <text evidence="18">The sequence shown here is derived from an EMBL/GenBank/DDBJ whole genome shotgun (WGS) entry which is preliminary data.</text>
</comment>
<dbReference type="Gene3D" id="3.40.50.300">
    <property type="entry name" value="P-loop containing nucleotide triphosphate hydrolases"/>
    <property type="match status" value="1"/>
</dbReference>
<keyword evidence="2 16" id="KW-0813">Transport</keyword>
<feature type="transmembrane region" description="Helical" evidence="16">
    <location>
        <begin position="493"/>
        <end position="515"/>
    </location>
</feature>